<dbReference type="PROSITE" id="PS50943">
    <property type="entry name" value="HTH_CROC1"/>
    <property type="match status" value="1"/>
</dbReference>
<sequence length="275" mass="30745">MTSPGDAVTDHDPDSAAAFFGGELARARHRAGLTQEQLAEKLNYSRGAVANVETAQRPPQREFAERCDEILGTDGLLVRAWKMVSRESVPAKYRGFIEEEERAKSIHTYEQTFPPGLLQTQAYARELLAGVRMAYDNHVDTQVEARMRRQEILRRDDPPRLRAVIDEAALRRMIGGPDVMRDQLQHLLKMGEMRHITIQVMPFVAGAHAALNGQMTIFDRLNGQPVLYYEGPTGGHLMTDSGVVGDAVDRMDVLRAQALSPDESADLIRQVLEEL</sequence>
<dbReference type="Pfam" id="PF13560">
    <property type="entry name" value="HTH_31"/>
    <property type="match status" value="1"/>
</dbReference>
<dbReference type="Gene3D" id="1.10.260.40">
    <property type="entry name" value="lambda repressor-like DNA-binding domains"/>
    <property type="match status" value="1"/>
</dbReference>
<keyword evidence="3" id="KW-1185">Reference proteome</keyword>
<feature type="domain" description="HTH cro/C1-type" evidence="1">
    <location>
        <begin position="24"/>
        <end position="76"/>
    </location>
</feature>
<dbReference type="EMBL" id="POTW01000019">
    <property type="protein sequence ID" value="PZF84021.1"/>
    <property type="molecule type" value="Genomic_DNA"/>
</dbReference>
<dbReference type="InterPro" id="IPR001387">
    <property type="entry name" value="Cro/C1-type_HTH"/>
</dbReference>
<dbReference type="InterPro" id="IPR043917">
    <property type="entry name" value="DUF5753"/>
</dbReference>
<dbReference type="InterPro" id="IPR010982">
    <property type="entry name" value="Lambda_DNA-bd_dom_sf"/>
</dbReference>
<protein>
    <submittedName>
        <fullName evidence="2">XRE family transcriptional regulator</fullName>
    </submittedName>
</protein>
<dbReference type="Pfam" id="PF19054">
    <property type="entry name" value="DUF5753"/>
    <property type="match status" value="1"/>
</dbReference>
<dbReference type="AlphaFoldDB" id="A0A2W2B922"/>
<evidence type="ECO:0000259" key="1">
    <source>
        <dbReference type="PROSITE" id="PS50943"/>
    </source>
</evidence>
<gene>
    <name evidence="2" type="ORF">C1I92_10260</name>
</gene>
<comment type="caution">
    <text evidence="2">The sequence shown here is derived from an EMBL/GenBank/DDBJ whole genome shotgun (WGS) entry which is preliminary data.</text>
</comment>
<dbReference type="GO" id="GO:0003677">
    <property type="term" value="F:DNA binding"/>
    <property type="evidence" value="ECO:0007669"/>
    <property type="project" value="InterPro"/>
</dbReference>
<dbReference type="SMART" id="SM00530">
    <property type="entry name" value="HTH_XRE"/>
    <property type="match status" value="1"/>
</dbReference>
<dbReference type="Proteomes" id="UP000248764">
    <property type="component" value="Unassembled WGS sequence"/>
</dbReference>
<proteinExistence type="predicted"/>
<name>A0A2W2B922_9ACTN</name>
<accession>A0A2W2B922</accession>
<evidence type="ECO:0000313" key="2">
    <source>
        <dbReference type="EMBL" id="PZF84021.1"/>
    </source>
</evidence>
<evidence type="ECO:0000313" key="3">
    <source>
        <dbReference type="Proteomes" id="UP000248764"/>
    </source>
</evidence>
<organism evidence="2 3">
    <name type="scientific">Jiangella anatolica</name>
    <dbReference type="NCBI Taxonomy" id="2670374"/>
    <lineage>
        <taxon>Bacteria</taxon>
        <taxon>Bacillati</taxon>
        <taxon>Actinomycetota</taxon>
        <taxon>Actinomycetes</taxon>
        <taxon>Jiangellales</taxon>
        <taxon>Jiangellaceae</taxon>
        <taxon>Jiangella</taxon>
    </lineage>
</organism>
<dbReference type="SUPFAM" id="SSF47413">
    <property type="entry name" value="lambda repressor-like DNA-binding domains"/>
    <property type="match status" value="1"/>
</dbReference>
<dbReference type="CDD" id="cd00093">
    <property type="entry name" value="HTH_XRE"/>
    <property type="match status" value="1"/>
</dbReference>
<reference evidence="2 3" key="1">
    <citation type="submission" date="2018-01" db="EMBL/GenBank/DDBJ databases">
        <title>Draft genome sequence of Jiangella sp. GTF31.</title>
        <authorList>
            <person name="Sahin N."/>
            <person name="Ay H."/>
            <person name="Saygin H."/>
        </authorList>
    </citation>
    <scope>NUCLEOTIDE SEQUENCE [LARGE SCALE GENOMIC DNA]</scope>
    <source>
        <strain evidence="2 3">GTF31</strain>
    </source>
</reference>